<dbReference type="EMBL" id="JASMQC010000007">
    <property type="protein sequence ID" value="KAK1944007.1"/>
    <property type="molecule type" value="Genomic_DNA"/>
</dbReference>
<protein>
    <submittedName>
        <fullName evidence="2">Uncharacterized protein</fullName>
    </submittedName>
</protein>
<name>A0AAD9GST1_9STRA</name>
<reference evidence="2" key="1">
    <citation type="submission" date="2023-08" db="EMBL/GenBank/DDBJ databases">
        <title>Reference Genome Resource for the Citrus Pathogen Phytophthora citrophthora.</title>
        <authorList>
            <person name="Moller H."/>
            <person name="Coetzee B."/>
            <person name="Rose L.J."/>
            <person name="Van Niekerk J.M."/>
        </authorList>
    </citation>
    <scope>NUCLEOTIDE SEQUENCE</scope>
    <source>
        <strain evidence="2">STE-U-9442</strain>
    </source>
</reference>
<sequence length="115" mass="12472">MKSKAVLASGFFGLAILTTTTAIEIDGEEVAPATPADDWEQVTFDNSTSEMLYSALKNVSSYYPTVSATLMCSDCIAQIEKQADLFRFNVLGCTWDTADTTLASVFRSGAARRRP</sequence>
<gene>
    <name evidence="2" type="ORF">P3T76_005403</name>
</gene>
<organism evidence="2 3">
    <name type="scientific">Phytophthora citrophthora</name>
    <dbReference type="NCBI Taxonomy" id="4793"/>
    <lineage>
        <taxon>Eukaryota</taxon>
        <taxon>Sar</taxon>
        <taxon>Stramenopiles</taxon>
        <taxon>Oomycota</taxon>
        <taxon>Peronosporomycetes</taxon>
        <taxon>Peronosporales</taxon>
        <taxon>Peronosporaceae</taxon>
        <taxon>Phytophthora</taxon>
    </lineage>
</organism>
<keyword evidence="1" id="KW-0732">Signal</keyword>
<proteinExistence type="predicted"/>
<comment type="caution">
    <text evidence="2">The sequence shown here is derived from an EMBL/GenBank/DDBJ whole genome shotgun (WGS) entry which is preliminary data.</text>
</comment>
<dbReference type="Proteomes" id="UP001259832">
    <property type="component" value="Unassembled WGS sequence"/>
</dbReference>
<keyword evidence="3" id="KW-1185">Reference proteome</keyword>
<evidence type="ECO:0000256" key="1">
    <source>
        <dbReference type="SAM" id="SignalP"/>
    </source>
</evidence>
<accession>A0AAD9GST1</accession>
<dbReference type="AlphaFoldDB" id="A0AAD9GST1"/>
<evidence type="ECO:0000313" key="3">
    <source>
        <dbReference type="Proteomes" id="UP001259832"/>
    </source>
</evidence>
<feature type="signal peptide" evidence="1">
    <location>
        <begin position="1"/>
        <end position="22"/>
    </location>
</feature>
<evidence type="ECO:0000313" key="2">
    <source>
        <dbReference type="EMBL" id="KAK1944007.1"/>
    </source>
</evidence>
<feature type="chain" id="PRO_5042095134" evidence="1">
    <location>
        <begin position="23"/>
        <end position="115"/>
    </location>
</feature>